<dbReference type="EMBL" id="FXTN01000002">
    <property type="protein sequence ID" value="SMO45805.1"/>
    <property type="molecule type" value="Genomic_DNA"/>
</dbReference>
<name>A0A521BFC9_9SPHI</name>
<dbReference type="Proteomes" id="UP000320300">
    <property type="component" value="Unassembled WGS sequence"/>
</dbReference>
<feature type="chain" id="PRO_5021819300" evidence="1">
    <location>
        <begin position="22"/>
        <end position="273"/>
    </location>
</feature>
<evidence type="ECO:0000256" key="1">
    <source>
        <dbReference type="SAM" id="SignalP"/>
    </source>
</evidence>
<organism evidence="2 3">
    <name type="scientific">Pedobacter westerhofensis</name>
    <dbReference type="NCBI Taxonomy" id="425512"/>
    <lineage>
        <taxon>Bacteria</taxon>
        <taxon>Pseudomonadati</taxon>
        <taxon>Bacteroidota</taxon>
        <taxon>Sphingobacteriia</taxon>
        <taxon>Sphingobacteriales</taxon>
        <taxon>Sphingobacteriaceae</taxon>
        <taxon>Pedobacter</taxon>
    </lineage>
</organism>
<keyword evidence="3" id="KW-1185">Reference proteome</keyword>
<proteinExistence type="predicted"/>
<keyword evidence="1" id="KW-0732">Signal</keyword>
<reference evidence="2 3" key="1">
    <citation type="submission" date="2017-05" db="EMBL/GenBank/DDBJ databases">
        <authorList>
            <person name="Varghese N."/>
            <person name="Submissions S."/>
        </authorList>
    </citation>
    <scope>NUCLEOTIDE SEQUENCE [LARGE SCALE GENOMIC DNA]</scope>
    <source>
        <strain evidence="2 3">DSM 19036</strain>
    </source>
</reference>
<evidence type="ECO:0000313" key="3">
    <source>
        <dbReference type="Proteomes" id="UP000320300"/>
    </source>
</evidence>
<dbReference type="AlphaFoldDB" id="A0A521BFC9"/>
<protein>
    <submittedName>
        <fullName evidence="2">Uncharacterized protein</fullName>
    </submittedName>
</protein>
<accession>A0A521BFC9</accession>
<evidence type="ECO:0000313" key="2">
    <source>
        <dbReference type="EMBL" id="SMO45805.1"/>
    </source>
</evidence>
<sequence length="273" mass="29717">MFNMKRYTLLFLVLLSISGYAQNTINNYKYVIVPEKFSFLKQNDQYKLNTLTKALLQDKGFTVYFDNAELPTEIANNKCSALTADLLEKNTMFSTNLTLLLKDCYGKTVFETKQGKSREKEYTVSYNLALRDAFSSLSDTPYAYVPATAAQSQQAAAASAPVASVTAANSVPAAVPVSTNVPAAVSAAAPAKAAPAESKLAAGTLYAQPNASGYQLIDTTPKIILTLYKTSAENYFIAANSSSSGIVFKKNDSWVLEYYSNGQLITEKLLIKF</sequence>
<gene>
    <name evidence="2" type="ORF">SAMN06265348_102262</name>
</gene>
<feature type="signal peptide" evidence="1">
    <location>
        <begin position="1"/>
        <end position="21"/>
    </location>
</feature>